<dbReference type="SUPFAM" id="SSF47370">
    <property type="entry name" value="Bromodomain"/>
    <property type="match status" value="1"/>
</dbReference>
<dbReference type="PROSITE" id="PS01359">
    <property type="entry name" value="ZF_PHD_1"/>
    <property type="match status" value="1"/>
</dbReference>
<gene>
    <name evidence="18" type="primary">LOC106475210</name>
</gene>
<dbReference type="Pfam" id="PF21524">
    <property type="entry name" value="SAMD1_WH"/>
    <property type="match status" value="1"/>
</dbReference>
<keyword evidence="10 12" id="KW-0103">Bromodomain</keyword>
<evidence type="ECO:0000256" key="6">
    <source>
        <dbReference type="ARBA" id="ARBA00022771"/>
    </source>
</evidence>
<evidence type="ECO:0000256" key="9">
    <source>
        <dbReference type="ARBA" id="ARBA00022853"/>
    </source>
</evidence>
<feature type="domain" description="PWWP" evidence="15">
    <location>
        <begin position="277"/>
        <end position="328"/>
    </location>
</feature>
<keyword evidence="7" id="KW-0862">Zinc</keyword>
<dbReference type="SUPFAM" id="SSF57903">
    <property type="entry name" value="FYVE/PHD zinc finger"/>
    <property type="match status" value="1"/>
</dbReference>
<evidence type="ECO:0000256" key="8">
    <source>
        <dbReference type="ARBA" id="ARBA00022843"/>
    </source>
</evidence>
<evidence type="ECO:0000256" key="11">
    <source>
        <dbReference type="ARBA" id="ARBA00023242"/>
    </source>
</evidence>
<keyword evidence="8" id="KW-0832">Ubl conjugation</keyword>
<dbReference type="PANTHER" id="PTHR46379:SF1">
    <property type="entry name" value="ZINC FINGER MYND DOMAIN-CONTAINING PROTEIN 11"/>
    <property type="match status" value="1"/>
</dbReference>
<evidence type="ECO:0000259" key="16">
    <source>
        <dbReference type="PROSITE" id="PS52014"/>
    </source>
</evidence>
<dbReference type="CDD" id="cd15537">
    <property type="entry name" value="PHD_BS69"/>
    <property type="match status" value="1"/>
</dbReference>
<evidence type="ECO:0000256" key="2">
    <source>
        <dbReference type="ARBA" id="ARBA00022491"/>
    </source>
</evidence>
<evidence type="ECO:0000256" key="13">
    <source>
        <dbReference type="SAM" id="MobiDB-lite"/>
    </source>
</evidence>
<dbReference type="Gene3D" id="2.30.30.140">
    <property type="match status" value="1"/>
</dbReference>
<dbReference type="InterPro" id="IPR048589">
    <property type="entry name" value="SAMD1-like_WH"/>
</dbReference>
<organism evidence="17 18">
    <name type="scientific">Limulus polyphemus</name>
    <name type="common">Atlantic horseshoe crab</name>
    <dbReference type="NCBI Taxonomy" id="6850"/>
    <lineage>
        <taxon>Eukaryota</taxon>
        <taxon>Metazoa</taxon>
        <taxon>Ecdysozoa</taxon>
        <taxon>Arthropoda</taxon>
        <taxon>Chelicerata</taxon>
        <taxon>Merostomata</taxon>
        <taxon>Xiphosura</taxon>
        <taxon>Limulidae</taxon>
        <taxon>Limulus</taxon>
    </lineage>
</organism>
<sequence>MKIVKKRVACPQTVQHIWEAILYIRQQKQIPNFNRISSYMRRKYNLKGNELEQQLDFAVRDKLVVIKTSIGCKGSKVGVEQNGYRLPDDTGEPDSHDWFCFECHRGGEVMQCSSCHRVYHTVCIKEDISDKFVCGVCKTLKNKDLLKIKKEDLNTLLSYTCLRLKEKTRELHKMPQTEDDRWKQSHLIHTKMDLITMEEKTRIHSYKSLEEFEVDARNIVHNVVIYYGVNSVMADVARQMLRDCIYDLAEIRQCKDCYRMSNEKLDKLWFCQPCNPPHELVWARQKGFLYWPAKVIKQENGVYDVRFFGGYHQRANVENENIKPINTSLQQLSVKRTASLNKALDELKRHQEMVEKQKKNLQASSLPPPSSLSYSQSRLTPRSGARVRKHSGMFCVGCESTEPHGESRYEHHNSEDEVPSSSSQKMARIQEAASPDDNNVVSSSSQESPLAKVSVCTQTPKKLLSGLLPKGGSEKPDGKSLCDSCACSNNYSKLLKDFKERLENDYKEEKDRAVRELADK</sequence>
<evidence type="ECO:0000259" key="14">
    <source>
        <dbReference type="PROSITE" id="PS50014"/>
    </source>
</evidence>
<dbReference type="InterPro" id="IPR001965">
    <property type="entry name" value="Znf_PHD"/>
</dbReference>
<dbReference type="PROSITE" id="PS50014">
    <property type="entry name" value="BROMODOMAIN_2"/>
    <property type="match status" value="1"/>
</dbReference>
<evidence type="ECO:0000313" key="17">
    <source>
        <dbReference type="Proteomes" id="UP000694941"/>
    </source>
</evidence>
<evidence type="ECO:0000256" key="3">
    <source>
        <dbReference type="ARBA" id="ARBA00022499"/>
    </source>
</evidence>
<feature type="domain" description="SAMD1-like winged helix (WH)" evidence="16">
    <location>
        <begin position="5"/>
        <end position="81"/>
    </location>
</feature>
<evidence type="ECO:0000256" key="5">
    <source>
        <dbReference type="ARBA" id="ARBA00022723"/>
    </source>
</evidence>
<evidence type="ECO:0000259" key="15">
    <source>
        <dbReference type="PROSITE" id="PS50812"/>
    </source>
</evidence>
<dbReference type="InterPro" id="IPR047269">
    <property type="entry name" value="ZMY11"/>
</dbReference>
<feature type="region of interest" description="Disordered" evidence="13">
    <location>
        <begin position="354"/>
        <end position="386"/>
    </location>
</feature>
<dbReference type="PROSITE" id="PS50812">
    <property type="entry name" value="PWWP"/>
    <property type="match status" value="1"/>
</dbReference>
<feature type="compositionally biased region" description="Basic and acidic residues" evidence="13">
    <location>
        <begin position="402"/>
        <end position="415"/>
    </location>
</feature>
<dbReference type="CDD" id="cd20159">
    <property type="entry name" value="PWWP_BS69"/>
    <property type="match status" value="1"/>
</dbReference>
<dbReference type="PANTHER" id="PTHR46379">
    <property type="entry name" value="ZINC FINGER MYND DOMAIN-CONTAINING"/>
    <property type="match status" value="1"/>
</dbReference>
<keyword evidence="4" id="KW-0597">Phosphoprotein</keyword>
<proteinExistence type="predicted"/>
<dbReference type="SUPFAM" id="SSF63748">
    <property type="entry name" value="Tudor/PWWP/MBT"/>
    <property type="match status" value="1"/>
</dbReference>
<evidence type="ECO:0000256" key="1">
    <source>
        <dbReference type="ARBA" id="ARBA00004123"/>
    </source>
</evidence>
<feature type="non-terminal residue" evidence="18">
    <location>
        <position position="520"/>
    </location>
</feature>
<keyword evidence="2" id="KW-0678">Repressor</keyword>
<comment type="subcellular location">
    <subcellularLocation>
        <location evidence="1">Nucleus</location>
    </subcellularLocation>
</comment>
<dbReference type="InterPro" id="IPR057054">
    <property type="entry name" value="ZMYND11_CC"/>
</dbReference>
<dbReference type="InterPro" id="IPR013083">
    <property type="entry name" value="Znf_RING/FYVE/PHD"/>
</dbReference>
<dbReference type="Gene3D" id="3.30.40.10">
    <property type="entry name" value="Zinc/RING finger domain, C3HC4 (zinc finger)"/>
    <property type="match status" value="1"/>
</dbReference>
<dbReference type="Pfam" id="PF23461">
    <property type="entry name" value="ZMYND11_CC"/>
    <property type="match status" value="1"/>
</dbReference>
<evidence type="ECO:0000256" key="10">
    <source>
        <dbReference type="ARBA" id="ARBA00023117"/>
    </source>
</evidence>
<dbReference type="SMART" id="SM00249">
    <property type="entry name" value="PHD"/>
    <property type="match status" value="1"/>
</dbReference>
<dbReference type="InterPro" id="IPR036427">
    <property type="entry name" value="Bromodomain-like_sf"/>
</dbReference>
<dbReference type="Proteomes" id="UP000694941">
    <property type="component" value="Unplaced"/>
</dbReference>
<keyword evidence="3" id="KW-1017">Isopeptide bond</keyword>
<keyword evidence="17" id="KW-1185">Reference proteome</keyword>
<keyword evidence="9" id="KW-0156">Chromatin regulator</keyword>
<dbReference type="Gene3D" id="1.20.920.10">
    <property type="entry name" value="Bromodomain-like"/>
    <property type="match status" value="1"/>
</dbReference>
<feature type="domain" description="Bromo" evidence="14">
    <location>
        <begin position="187"/>
        <end position="234"/>
    </location>
</feature>
<dbReference type="PROSITE" id="PS52014">
    <property type="entry name" value="SAMD1_WH"/>
    <property type="match status" value="1"/>
</dbReference>
<evidence type="ECO:0000313" key="18">
    <source>
        <dbReference type="RefSeq" id="XP_013791360.2"/>
    </source>
</evidence>
<evidence type="ECO:0000256" key="12">
    <source>
        <dbReference type="PROSITE-ProRule" id="PRU00035"/>
    </source>
</evidence>
<feature type="region of interest" description="Disordered" evidence="13">
    <location>
        <begin position="402"/>
        <end position="454"/>
    </location>
</feature>
<dbReference type="SMART" id="SM00293">
    <property type="entry name" value="PWWP"/>
    <property type="match status" value="1"/>
</dbReference>
<evidence type="ECO:0000256" key="4">
    <source>
        <dbReference type="ARBA" id="ARBA00022553"/>
    </source>
</evidence>
<dbReference type="InterPro" id="IPR011011">
    <property type="entry name" value="Znf_FYVE_PHD"/>
</dbReference>
<dbReference type="Pfam" id="PF00439">
    <property type="entry name" value="Bromodomain"/>
    <property type="match status" value="1"/>
</dbReference>
<evidence type="ECO:0000256" key="7">
    <source>
        <dbReference type="ARBA" id="ARBA00022833"/>
    </source>
</evidence>
<protein>
    <submittedName>
        <fullName evidence="18">Zinc finger MYND domain-containing protein 11-like</fullName>
    </submittedName>
</protein>
<name>A0ABM1BZ11_LIMPO</name>
<dbReference type="InterPro" id="IPR000313">
    <property type="entry name" value="PWWP_dom"/>
</dbReference>
<dbReference type="Pfam" id="PF00855">
    <property type="entry name" value="PWWP"/>
    <property type="match status" value="1"/>
</dbReference>
<dbReference type="InterPro" id="IPR001487">
    <property type="entry name" value="Bromodomain"/>
</dbReference>
<dbReference type="InterPro" id="IPR019786">
    <property type="entry name" value="Zinc_finger_PHD-type_CS"/>
</dbReference>
<accession>A0ABM1BZ11</accession>
<keyword evidence="6" id="KW-0863">Zinc-finger</keyword>
<keyword evidence="5" id="KW-0479">Metal-binding</keyword>
<dbReference type="InterPro" id="IPR047268">
    <property type="entry name" value="PWWP_BS69"/>
</dbReference>
<dbReference type="RefSeq" id="XP_013791360.2">
    <property type="nucleotide sequence ID" value="XM_013935906.2"/>
</dbReference>
<keyword evidence="11" id="KW-0539">Nucleus</keyword>
<reference evidence="18" key="1">
    <citation type="submission" date="2025-08" db="UniProtKB">
        <authorList>
            <consortium name="RefSeq"/>
        </authorList>
    </citation>
    <scope>IDENTIFICATION</scope>
    <source>
        <tissue evidence="18">Muscle</tissue>
    </source>
</reference>
<dbReference type="GeneID" id="106475210"/>
<feature type="compositionally biased region" description="Low complexity" evidence="13">
    <location>
        <begin position="435"/>
        <end position="449"/>
    </location>
</feature>